<keyword evidence="5 8" id="KW-0223">Dioxygenase</keyword>
<dbReference type="PROSITE" id="PS00934">
    <property type="entry name" value="GLYOXALASE_I_1"/>
    <property type="match status" value="1"/>
</dbReference>
<keyword evidence="3" id="KW-0479">Metal-binding</keyword>
<name>A0A1C0AL90_9ACTN</name>
<dbReference type="Gene3D" id="3.10.180.10">
    <property type="entry name" value="2,3-Dihydroxybiphenyl 1,2-Dioxygenase, domain 1"/>
    <property type="match status" value="2"/>
</dbReference>
<dbReference type="InterPro" id="IPR000486">
    <property type="entry name" value="Xdiol_ring_cleave_dOase_1/2"/>
</dbReference>
<dbReference type="AlphaFoldDB" id="A0A1C0AL90"/>
<protein>
    <submittedName>
        <fullName evidence="9">Uncharacterized protein</fullName>
    </submittedName>
</protein>
<dbReference type="EMBL" id="MBQD01000022">
    <property type="protein sequence ID" value="OCL33352.1"/>
    <property type="molecule type" value="Genomic_DNA"/>
</dbReference>
<dbReference type="PROSITE" id="PS51819">
    <property type="entry name" value="VOC"/>
    <property type="match status" value="2"/>
</dbReference>
<dbReference type="SUPFAM" id="SSF54593">
    <property type="entry name" value="Glyoxalase/Bleomycin resistance protein/Dihydroxybiphenyl dioxygenase"/>
    <property type="match status" value="2"/>
</dbReference>
<dbReference type="GO" id="GO:0051213">
    <property type="term" value="F:dioxygenase activity"/>
    <property type="evidence" value="ECO:0007669"/>
    <property type="project" value="UniProtKB-KW"/>
</dbReference>
<evidence type="ECO:0000256" key="7">
    <source>
        <dbReference type="ARBA" id="ARBA00023004"/>
    </source>
</evidence>
<keyword evidence="4 8" id="KW-0058">Aromatic hydrocarbons catabolism</keyword>
<evidence type="ECO:0000256" key="6">
    <source>
        <dbReference type="ARBA" id="ARBA00023002"/>
    </source>
</evidence>
<dbReference type="GO" id="GO:0004462">
    <property type="term" value="F:lactoylglutathione lyase activity"/>
    <property type="evidence" value="ECO:0007669"/>
    <property type="project" value="InterPro"/>
</dbReference>
<sequence>MSLHADTHMGRLELRVRDMPGMLAYYTEGVGLEPLADEPGALTLGHGGTPIVRLTESRELRPSRRSDAGLFHTAVLYAELPALAATLVRMYERYPHTYAGTGDHLVSQAFYFTDPEGNGVELYHDRPRDQWQWHGDQVQMATLYIDPAEFVSTHLAGVDPTALPPTQAELGHVHLQVGDIASAKAFYVDALGFDQTAALGGSALFVAAGGYHHHMAMNVWNSAGAGPRQNTLGMGVVDILVPTVDELGKADERLRFAGHRPTFDGRTLTVLDPWRNEIRLAVG</sequence>
<dbReference type="InterPro" id="IPR037523">
    <property type="entry name" value="VOC_core"/>
</dbReference>
<evidence type="ECO:0000256" key="4">
    <source>
        <dbReference type="ARBA" id="ARBA00022797"/>
    </source>
</evidence>
<evidence type="ECO:0000256" key="5">
    <source>
        <dbReference type="ARBA" id="ARBA00022964"/>
    </source>
</evidence>
<evidence type="ECO:0000256" key="3">
    <source>
        <dbReference type="ARBA" id="ARBA00022723"/>
    </source>
</evidence>
<comment type="similarity">
    <text evidence="2 8">Belongs to the extradiol ring-cleavage dioxygenase family.</text>
</comment>
<accession>A0A1C0AL90</accession>
<dbReference type="Proteomes" id="UP000093501">
    <property type="component" value="Unassembled WGS sequence"/>
</dbReference>
<dbReference type="PROSITE" id="PS00082">
    <property type="entry name" value="EXTRADIOL_DIOXYGENAS"/>
    <property type="match status" value="1"/>
</dbReference>
<evidence type="ECO:0000313" key="10">
    <source>
        <dbReference type="Proteomes" id="UP000093501"/>
    </source>
</evidence>
<dbReference type="RefSeq" id="WP_068751917.1">
    <property type="nucleotide sequence ID" value="NZ_LR214441.1"/>
</dbReference>
<comment type="cofactor">
    <cofactor evidence="1 8">
        <name>Fe(2+)</name>
        <dbReference type="ChEBI" id="CHEBI:29033"/>
    </cofactor>
</comment>
<evidence type="ECO:0000313" key="9">
    <source>
        <dbReference type="EMBL" id="OCL33352.1"/>
    </source>
</evidence>
<evidence type="ECO:0000256" key="1">
    <source>
        <dbReference type="ARBA" id="ARBA00001954"/>
    </source>
</evidence>
<proteinExistence type="inferred from homology"/>
<evidence type="ECO:0000256" key="8">
    <source>
        <dbReference type="RuleBase" id="RU000683"/>
    </source>
</evidence>
<dbReference type="GO" id="GO:0008198">
    <property type="term" value="F:ferrous iron binding"/>
    <property type="evidence" value="ECO:0007669"/>
    <property type="project" value="InterPro"/>
</dbReference>
<keyword evidence="7 8" id="KW-0408">Iron</keyword>
<comment type="caution">
    <text evidence="9">The sequence shown here is derived from an EMBL/GenBank/DDBJ whole genome shotgun (WGS) entry which is preliminary data.</text>
</comment>
<organism evidence="9 10">
    <name type="scientific">Tessaracoccus lapidicaptus</name>
    <dbReference type="NCBI Taxonomy" id="1427523"/>
    <lineage>
        <taxon>Bacteria</taxon>
        <taxon>Bacillati</taxon>
        <taxon>Actinomycetota</taxon>
        <taxon>Actinomycetes</taxon>
        <taxon>Propionibacteriales</taxon>
        <taxon>Propionibacteriaceae</taxon>
        <taxon>Tessaracoccus</taxon>
    </lineage>
</organism>
<evidence type="ECO:0000256" key="2">
    <source>
        <dbReference type="ARBA" id="ARBA00008784"/>
    </source>
</evidence>
<keyword evidence="10" id="KW-1185">Reference proteome</keyword>
<reference evidence="10" key="1">
    <citation type="submission" date="2016-07" db="EMBL/GenBank/DDBJ databases">
        <authorList>
            <person name="Florea S."/>
            <person name="Webb J.S."/>
            <person name="Jaromczyk J."/>
            <person name="Schardl C.L."/>
        </authorList>
    </citation>
    <scope>NUCLEOTIDE SEQUENCE [LARGE SCALE GENOMIC DNA]</scope>
    <source>
        <strain evidence="10">IPBSL-7</strain>
    </source>
</reference>
<gene>
    <name evidence="9" type="ORF">BCR15_05890</name>
</gene>
<dbReference type="PANTHER" id="PTHR43279:SF1">
    <property type="entry name" value="CATECHOL-2,3-DIOXYGENASE"/>
    <property type="match status" value="1"/>
</dbReference>
<dbReference type="InterPro" id="IPR029068">
    <property type="entry name" value="Glyas_Bleomycin-R_OHBP_Dase"/>
</dbReference>
<dbReference type="InterPro" id="IPR018146">
    <property type="entry name" value="Glyoxalase_1_CS"/>
</dbReference>
<dbReference type="InterPro" id="IPR004360">
    <property type="entry name" value="Glyas_Fos-R_dOase_dom"/>
</dbReference>
<dbReference type="PANTHER" id="PTHR43279">
    <property type="entry name" value="CATECHOL-2,3-DIOXYGENASE"/>
    <property type="match status" value="1"/>
</dbReference>
<keyword evidence="6 8" id="KW-0560">Oxidoreductase</keyword>
<dbReference type="Pfam" id="PF00903">
    <property type="entry name" value="Glyoxalase"/>
    <property type="match status" value="2"/>
</dbReference>